<keyword evidence="8" id="KW-1185">Reference proteome</keyword>
<evidence type="ECO:0000256" key="3">
    <source>
        <dbReference type="ARBA" id="ARBA00022989"/>
    </source>
</evidence>
<name>A0A7W5K648_9GAMM</name>
<dbReference type="GO" id="GO:0016757">
    <property type="term" value="F:glycosyltransferase activity"/>
    <property type="evidence" value="ECO:0007669"/>
    <property type="project" value="UniProtKB-KW"/>
</dbReference>
<keyword evidence="7" id="KW-0328">Glycosyltransferase</keyword>
<dbReference type="EMBL" id="JACHZF010000045">
    <property type="protein sequence ID" value="MBB3332671.1"/>
    <property type="molecule type" value="Genomic_DNA"/>
</dbReference>
<feature type="transmembrane region" description="Helical" evidence="5">
    <location>
        <begin position="317"/>
        <end position="338"/>
    </location>
</feature>
<evidence type="ECO:0000256" key="5">
    <source>
        <dbReference type="SAM" id="Phobius"/>
    </source>
</evidence>
<evidence type="ECO:0000256" key="1">
    <source>
        <dbReference type="ARBA" id="ARBA00004141"/>
    </source>
</evidence>
<feature type="transmembrane region" description="Helical" evidence="5">
    <location>
        <begin position="140"/>
        <end position="161"/>
    </location>
</feature>
<feature type="transmembrane region" description="Helical" evidence="5">
    <location>
        <begin position="77"/>
        <end position="98"/>
    </location>
</feature>
<dbReference type="Pfam" id="PF04932">
    <property type="entry name" value="Wzy_C"/>
    <property type="match status" value="1"/>
</dbReference>
<evidence type="ECO:0000256" key="4">
    <source>
        <dbReference type="ARBA" id="ARBA00023136"/>
    </source>
</evidence>
<dbReference type="GO" id="GO:0016874">
    <property type="term" value="F:ligase activity"/>
    <property type="evidence" value="ECO:0007669"/>
    <property type="project" value="UniProtKB-KW"/>
</dbReference>
<comment type="subcellular location">
    <subcellularLocation>
        <location evidence="1">Membrane</location>
        <topology evidence="1">Multi-pass membrane protein</topology>
    </subcellularLocation>
</comment>
<proteinExistence type="predicted"/>
<dbReference type="AlphaFoldDB" id="A0A7W5K648"/>
<feature type="transmembrane region" description="Helical" evidence="5">
    <location>
        <begin position="212"/>
        <end position="228"/>
    </location>
</feature>
<comment type="caution">
    <text evidence="7">The sequence shown here is derived from an EMBL/GenBank/DDBJ whole genome shotgun (WGS) entry which is preliminary data.</text>
</comment>
<dbReference type="RefSeq" id="WP_183334401.1">
    <property type="nucleotide sequence ID" value="NZ_JACHZF010000045.1"/>
</dbReference>
<feature type="transmembrane region" description="Helical" evidence="5">
    <location>
        <begin position="110"/>
        <end position="128"/>
    </location>
</feature>
<evidence type="ECO:0000256" key="2">
    <source>
        <dbReference type="ARBA" id="ARBA00022692"/>
    </source>
</evidence>
<feature type="transmembrane region" description="Helical" evidence="5">
    <location>
        <begin position="6"/>
        <end position="31"/>
    </location>
</feature>
<protein>
    <submittedName>
        <fullName evidence="7">O-antigen ligase</fullName>
        <ecNumber evidence="7">2.4.1.-</ecNumber>
    </submittedName>
</protein>
<evidence type="ECO:0000313" key="8">
    <source>
        <dbReference type="Proteomes" id="UP000553442"/>
    </source>
</evidence>
<feature type="transmembrane region" description="Helical" evidence="5">
    <location>
        <begin position="52"/>
        <end position="71"/>
    </location>
</feature>
<dbReference type="Proteomes" id="UP000553442">
    <property type="component" value="Unassembled WGS sequence"/>
</dbReference>
<dbReference type="InterPro" id="IPR007016">
    <property type="entry name" value="O-antigen_ligase-rel_domated"/>
</dbReference>
<keyword evidence="4 5" id="KW-0472">Membrane</keyword>
<gene>
    <name evidence="7" type="ORF">BDK63_003571</name>
</gene>
<dbReference type="InterPro" id="IPR051533">
    <property type="entry name" value="WaaL-like"/>
</dbReference>
<accession>A0A7W5K648</accession>
<dbReference type="PANTHER" id="PTHR37422">
    <property type="entry name" value="TEICHURONIC ACID BIOSYNTHESIS PROTEIN TUAE"/>
    <property type="match status" value="1"/>
</dbReference>
<keyword evidence="7" id="KW-0808">Transferase</keyword>
<reference evidence="7 8" key="1">
    <citation type="submission" date="2020-08" db="EMBL/GenBank/DDBJ databases">
        <title>Genomic Encyclopedia of Archaeal and Bacterial Type Strains, Phase II (KMG-II): from individual species to whole genera.</title>
        <authorList>
            <person name="Goeker M."/>
        </authorList>
    </citation>
    <scope>NUCLEOTIDE SEQUENCE [LARGE SCALE GENOMIC DNA]</scope>
    <source>
        <strain evidence="7 8">5AG</strain>
    </source>
</reference>
<keyword evidence="7" id="KW-0436">Ligase</keyword>
<feature type="domain" description="O-antigen ligase-related" evidence="6">
    <location>
        <begin position="173"/>
        <end position="328"/>
    </location>
</feature>
<dbReference type="GO" id="GO:0016020">
    <property type="term" value="C:membrane"/>
    <property type="evidence" value="ECO:0007669"/>
    <property type="project" value="UniProtKB-SubCell"/>
</dbReference>
<dbReference type="EC" id="2.4.1.-" evidence="7"/>
<keyword evidence="3 5" id="KW-1133">Transmembrane helix</keyword>
<keyword evidence="2 5" id="KW-0812">Transmembrane</keyword>
<feature type="transmembrane region" description="Helical" evidence="5">
    <location>
        <begin position="168"/>
        <end position="183"/>
    </location>
</feature>
<dbReference type="PANTHER" id="PTHR37422:SF17">
    <property type="entry name" value="O-ANTIGEN LIGASE"/>
    <property type="match status" value="1"/>
</dbReference>
<evidence type="ECO:0000313" key="7">
    <source>
        <dbReference type="EMBL" id="MBB3332671.1"/>
    </source>
</evidence>
<feature type="transmembrane region" description="Helical" evidence="5">
    <location>
        <begin position="350"/>
        <end position="370"/>
    </location>
</feature>
<evidence type="ECO:0000259" key="6">
    <source>
        <dbReference type="Pfam" id="PF04932"/>
    </source>
</evidence>
<sequence>MSLHAWGLLLVLVLLVATPVRSTIVVGLLLIHSLGYLVVHRASLEVTPFDRWVLLLLCAMLLGRLAPFVLGDFSARYLSSGLHMMATIPIYLTLRHALTVADMARYRGCLEWGLILGSLGGGVLALYQTQWLGMARADGFLFSINFGYLNAMLVALSLALMPGSSRRWWLLLGVAAAGMAVLLSGTRGAWVVMPVAVLLLAMLHLRGLGWKWLSVGLVVLPLAAWLSYHQFPEVERRYQQTVAEFERIQQGNLNTSVGYRFQFWFAAVEAFKQRPLVGLAYHEREALNAELLEQGKVSAFVGNSSRGHAHSQYFETLATGGLIGLLTLVGYLVVPGIYHARVFLRRRDDTFALAGLGLTVAVAVCGFTEVLLQQEMIATVYAYLQGVLVVLSRLKQRQPTVPAD</sequence>
<organism evidence="7 8">
    <name type="scientific">Halomonas campaniensis</name>
    <dbReference type="NCBI Taxonomy" id="213554"/>
    <lineage>
        <taxon>Bacteria</taxon>
        <taxon>Pseudomonadati</taxon>
        <taxon>Pseudomonadota</taxon>
        <taxon>Gammaproteobacteria</taxon>
        <taxon>Oceanospirillales</taxon>
        <taxon>Halomonadaceae</taxon>
        <taxon>Halomonas</taxon>
    </lineage>
</organism>